<dbReference type="Ensembl" id="ENSNGAT00000029435.1">
    <property type="protein sequence ID" value="ENSNGAP00000023733.1"/>
    <property type="gene ID" value="ENSNGAG00000022191.1"/>
</dbReference>
<accession>A0A8C6RWI7</accession>
<evidence type="ECO:0000313" key="2">
    <source>
        <dbReference type="Proteomes" id="UP000694381"/>
    </source>
</evidence>
<reference evidence="1" key="2">
    <citation type="submission" date="2025-09" db="UniProtKB">
        <authorList>
            <consortium name="Ensembl"/>
        </authorList>
    </citation>
    <scope>IDENTIFICATION</scope>
</reference>
<evidence type="ECO:0000313" key="1">
    <source>
        <dbReference type="Ensembl" id="ENSNGAP00000023733.1"/>
    </source>
</evidence>
<keyword evidence="2" id="KW-1185">Reference proteome</keyword>
<gene>
    <name evidence="1" type="primary">LOC103740410</name>
</gene>
<protein>
    <submittedName>
        <fullName evidence="1">von Willebrand factor A domain containing 5A</fullName>
    </submittedName>
</protein>
<name>A0A8C6RWI7_NANGA</name>
<dbReference type="Proteomes" id="UP000694381">
    <property type="component" value="Unassembled WGS sequence"/>
</dbReference>
<dbReference type="AlphaFoldDB" id="A0A8C6RWI7"/>
<reference evidence="1" key="1">
    <citation type="submission" date="2025-08" db="UniProtKB">
        <authorList>
            <consortium name="Ensembl"/>
        </authorList>
    </citation>
    <scope>IDENTIFICATION</scope>
</reference>
<dbReference type="GeneTree" id="ENSGT00940000159961"/>
<organism evidence="1 2">
    <name type="scientific">Nannospalax galili</name>
    <name type="common">Northern Israeli blind subterranean mole rat</name>
    <name type="synonym">Spalax galili</name>
    <dbReference type="NCBI Taxonomy" id="1026970"/>
    <lineage>
        <taxon>Eukaryota</taxon>
        <taxon>Metazoa</taxon>
        <taxon>Chordata</taxon>
        <taxon>Craniata</taxon>
        <taxon>Vertebrata</taxon>
        <taxon>Euteleostomi</taxon>
        <taxon>Mammalia</taxon>
        <taxon>Eutheria</taxon>
        <taxon>Euarchontoglires</taxon>
        <taxon>Glires</taxon>
        <taxon>Rodentia</taxon>
        <taxon>Myomorpha</taxon>
        <taxon>Muroidea</taxon>
        <taxon>Spalacidae</taxon>
        <taxon>Spalacinae</taxon>
        <taxon>Nannospalax</taxon>
    </lineage>
</organism>
<sequence length="38" mass="4037">MERSCGLLTCRKEPVPLKSVSVTLSINDFVAGVSATLN</sequence>
<dbReference type="OMA" id="TAGHPCQ"/>
<proteinExistence type="predicted"/>